<feature type="transmembrane region" description="Helical" evidence="5">
    <location>
        <begin position="81"/>
        <end position="102"/>
    </location>
</feature>
<keyword evidence="4 5" id="KW-0472">Membrane</keyword>
<feature type="transmembrane region" description="Helical" evidence="5">
    <location>
        <begin position="277"/>
        <end position="299"/>
    </location>
</feature>
<feature type="transmembrane region" description="Helical" evidence="5">
    <location>
        <begin position="114"/>
        <end position="137"/>
    </location>
</feature>
<keyword evidence="8" id="KW-1185">Reference proteome</keyword>
<dbReference type="InterPro" id="IPR011701">
    <property type="entry name" value="MFS"/>
</dbReference>
<dbReference type="EMBL" id="JAXOVC010000009">
    <property type="protein sequence ID" value="KAK4497573.1"/>
    <property type="molecule type" value="Genomic_DNA"/>
</dbReference>
<evidence type="ECO:0000256" key="3">
    <source>
        <dbReference type="ARBA" id="ARBA00022989"/>
    </source>
</evidence>
<feature type="transmembrane region" description="Helical" evidence="5">
    <location>
        <begin position="20"/>
        <end position="44"/>
    </location>
</feature>
<dbReference type="SUPFAM" id="SSF103473">
    <property type="entry name" value="MFS general substrate transporter"/>
    <property type="match status" value="1"/>
</dbReference>
<dbReference type="Pfam" id="PF07690">
    <property type="entry name" value="MFS_1"/>
    <property type="match status" value="1"/>
</dbReference>
<evidence type="ECO:0000259" key="6">
    <source>
        <dbReference type="PROSITE" id="PS50850"/>
    </source>
</evidence>
<feature type="transmembrane region" description="Helical" evidence="5">
    <location>
        <begin position="344"/>
        <end position="363"/>
    </location>
</feature>
<evidence type="ECO:0000256" key="2">
    <source>
        <dbReference type="ARBA" id="ARBA00022692"/>
    </source>
</evidence>
<protein>
    <recommendedName>
        <fullName evidence="6">Major facilitator superfamily (MFS) profile domain-containing protein</fullName>
    </recommendedName>
</protein>
<dbReference type="PROSITE" id="PS50850">
    <property type="entry name" value="MFS"/>
    <property type="match status" value="1"/>
</dbReference>
<dbReference type="Gene3D" id="1.20.1720.10">
    <property type="entry name" value="Multidrug resistance protein D"/>
    <property type="match status" value="1"/>
</dbReference>
<name>A0ABR0E8J1_ZASCE</name>
<proteinExistence type="predicted"/>
<sequence>MVTMPASIHAPVADEFNAHYHVGAIAGSLTTGMYLLGVGVGGMFVAPFSETFGRNVVYLATLVLFMLCLMAKALAPNYGSAILFRFITGCFGAAPMTVAGGAITDLWYPVQIPIAFPVLAMTSFAGPLIGPIVGAYIPNIGFRWADIVSLLGTALVTIVVLLFLPETYAPILLPPSHLDVDLPANLTRPFVLAREPIVLVFSFYLTLVFIVLFTFLNGFPFIFQDVHGISEPMTFTVWAALLLGDCLAIPTIPLIYKRIKQAAANADAKGQHLQPEVCLYFAMLGGSVLMPASLFWIGWTCYPDISIWVSIVGVCVFGYSVVMIFTTCYLYIIFTYLQNAGSALSFMTFSRYVVSGALIPASVPMYRNLGPHWSLTWVGILASVMAPVPFLLFRYGPTIRAVSKFAKNKT</sequence>
<keyword evidence="2 5" id="KW-0812">Transmembrane</keyword>
<comment type="caution">
    <text evidence="7">The sequence shown here is derived from an EMBL/GenBank/DDBJ whole genome shotgun (WGS) entry which is preliminary data.</text>
</comment>
<evidence type="ECO:0000313" key="8">
    <source>
        <dbReference type="Proteomes" id="UP001305779"/>
    </source>
</evidence>
<feature type="transmembrane region" description="Helical" evidence="5">
    <location>
        <begin position="56"/>
        <end position="75"/>
    </location>
</feature>
<evidence type="ECO:0000256" key="4">
    <source>
        <dbReference type="ARBA" id="ARBA00023136"/>
    </source>
</evidence>
<organism evidence="7 8">
    <name type="scientific">Zasmidium cellare</name>
    <name type="common">Wine cellar mold</name>
    <name type="synonym">Racodium cellare</name>
    <dbReference type="NCBI Taxonomy" id="395010"/>
    <lineage>
        <taxon>Eukaryota</taxon>
        <taxon>Fungi</taxon>
        <taxon>Dikarya</taxon>
        <taxon>Ascomycota</taxon>
        <taxon>Pezizomycotina</taxon>
        <taxon>Dothideomycetes</taxon>
        <taxon>Dothideomycetidae</taxon>
        <taxon>Mycosphaerellales</taxon>
        <taxon>Mycosphaerellaceae</taxon>
        <taxon>Zasmidium</taxon>
    </lineage>
</organism>
<reference evidence="7 8" key="1">
    <citation type="journal article" date="2023" name="G3 (Bethesda)">
        <title>A chromosome-level genome assembly of Zasmidium syzygii isolated from banana leaves.</title>
        <authorList>
            <person name="van Westerhoven A.C."/>
            <person name="Mehrabi R."/>
            <person name="Talebi R."/>
            <person name="Steentjes M.B.F."/>
            <person name="Corcolon B."/>
            <person name="Chong P.A."/>
            <person name="Kema G.H.J."/>
            <person name="Seidl M.F."/>
        </authorList>
    </citation>
    <scope>NUCLEOTIDE SEQUENCE [LARGE SCALE GENOMIC DNA]</scope>
    <source>
        <strain evidence="7 8">P124</strain>
    </source>
</reference>
<feature type="transmembrane region" description="Helical" evidence="5">
    <location>
        <begin position="305"/>
        <end position="332"/>
    </location>
</feature>
<dbReference type="InterPro" id="IPR020846">
    <property type="entry name" value="MFS_dom"/>
</dbReference>
<dbReference type="PANTHER" id="PTHR23502">
    <property type="entry name" value="MAJOR FACILITATOR SUPERFAMILY"/>
    <property type="match status" value="1"/>
</dbReference>
<feature type="transmembrane region" description="Helical" evidence="5">
    <location>
        <begin position="197"/>
        <end position="223"/>
    </location>
</feature>
<evidence type="ECO:0000256" key="1">
    <source>
        <dbReference type="ARBA" id="ARBA00004141"/>
    </source>
</evidence>
<feature type="transmembrane region" description="Helical" evidence="5">
    <location>
        <begin position="143"/>
        <end position="164"/>
    </location>
</feature>
<feature type="domain" description="Major facilitator superfamily (MFS) profile" evidence="6">
    <location>
        <begin position="1"/>
        <end position="400"/>
    </location>
</feature>
<accession>A0ABR0E8J1</accession>
<feature type="transmembrane region" description="Helical" evidence="5">
    <location>
        <begin position="375"/>
        <end position="395"/>
    </location>
</feature>
<keyword evidence="3 5" id="KW-1133">Transmembrane helix</keyword>
<gene>
    <name evidence="7" type="ORF">PRZ48_012024</name>
</gene>
<dbReference type="Proteomes" id="UP001305779">
    <property type="component" value="Unassembled WGS sequence"/>
</dbReference>
<evidence type="ECO:0000256" key="5">
    <source>
        <dbReference type="SAM" id="Phobius"/>
    </source>
</evidence>
<dbReference type="PANTHER" id="PTHR23502:SF47">
    <property type="entry name" value="MAJOR FACILITATOR SUPERFAMILY (MFS) PROFILE DOMAIN-CONTAINING PROTEIN-RELATED"/>
    <property type="match status" value="1"/>
</dbReference>
<feature type="transmembrane region" description="Helical" evidence="5">
    <location>
        <begin position="235"/>
        <end position="256"/>
    </location>
</feature>
<dbReference type="InterPro" id="IPR036259">
    <property type="entry name" value="MFS_trans_sf"/>
</dbReference>
<evidence type="ECO:0000313" key="7">
    <source>
        <dbReference type="EMBL" id="KAK4497573.1"/>
    </source>
</evidence>
<comment type="subcellular location">
    <subcellularLocation>
        <location evidence="1">Membrane</location>
        <topology evidence="1">Multi-pass membrane protein</topology>
    </subcellularLocation>
</comment>